<keyword evidence="1" id="KW-0238">DNA-binding</keyword>
<dbReference type="EMBL" id="QMQV01000209">
    <property type="protein sequence ID" value="RLE46075.1"/>
    <property type="molecule type" value="Genomic_DNA"/>
</dbReference>
<organism evidence="1 2">
    <name type="scientific">Thermoproteota archaeon</name>
    <dbReference type="NCBI Taxonomy" id="2056631"/>
    <lineage>
        <taxon>Archaea</taxon>
        <taxon>Thermoproteota</taxon>
    </lineage>
</organism>
<dbReference type="GO" id="GO:0003677">
    <property type="term" value="F:DNA binding"/>
    <property type="evidence" value="ECO:0007669"/>
    <property type="project" value="UniProtKB-KW"/>
</dbReference>
<sequence>MKNIGKARKRALIVEDETAISALCRQILINEGFEVDL</sequence>
<name>A0A497EKP7_9CREN</name>
<accession>A0A497EKP7</accession>
<proteinExistence type="predicted"/>
<dbReference type="AlphaFoldDB" id="A0A497EKP7"/>
<comment type="caution">
    <text evidence="1">The sequence shown here is derived from an EMBL/GenBank/DDBJ whole genome shotgun (WGS) entry which is preliminary data.</text>
</comment>
<feature type="non-terminal residue" evidence="1">
    <location>
        <position position="37"/>
    </location>
</feature>
<evidence type="ECO:0000313" key="1">
    <source>
        <dbReference type="EMBL" id="RLE46075.1"/>
    </source>
</evidence>
<dbReference type="Proteomes" id="UP000278475">
    <property type="component" value="Unassembled WGS sequence"/>
</dbReference>
<evidence type="ECO:0000313" key="2">
    <source>
        <dbReference type="Proteomes" id="UP000278475"/>
    </source>
</evidence>
<reference evidence="1 2" key="1">
    <citation type="submission" date="2018-06" db="EMBL/GenBank/DDBJ databases">
        <title>Extensive metabolic versatility and redundancy in microbially diverse, dynamic hydrothermal sediments.</title>
        <authorList>
            <person name="Dombrowski N."/>
            <person name="Teske A."/>
            <person name="Baker B.J."/>
        </authorList>
    </citation>
    <scope>NUCLEOTIDE SEQUENCE [LARGE SCALE GENOMIC DNA]</scope>
    <source>
        <strain evidence="1">B66_G16</strain>
    </source>
</reference>
<protein>
    <submittedName>
        <fullName evidence="1">DNA-binding response regulator</fullName>
    </submittedName>
</protein>
<gene>
    <name evidence="1" type="ORF">DRJ31_10430</name>
</gene>